<sequence length="87" mass="10060">MYGSDENQDSTIDIFEIPSFSRRMPTFNAKNEINDIHVIGHDHIEELSLNHNGDRNLSTNFDQANGNVVVENKTKFKFYDILDLKQC</sequence>
<evidence type="ECO:0000313" key="1">
    <source>
        <dbReference type="EMBL" id="RDY06804.1"/>
    </source>
</evidence>
<dbReference type="AlphaFoldDB" id="A0A371HVS7"/>
<dbReference type="EMBL" id="QJKJ01001610">
    <property type="protein sequence ID" value="RDY06804.1"/>
    <property type="molecule type" value="Genomic_DNA"/>
</dbReference>
<comment type="caution">
    <text evidence="1">The sequence shown here is derived from an EMBL/GenBank/DDBJ whole genome shotgun (WGS) entry which is preliminary data.</text>
</comment>
<gene>
    <name evidence="1" type="ORF">CR513_09155</name>
</gene>
<proteinExistence type="predicted"/>
<keyword evidence="2" id="KW-1185">Reference proteome</keyword>
<organism evidence="1 2">
    <name type="scientific">Mucuna pruriens</name>
    <name type="common">Velvet bean</name>
    <name type="synonym">Dolichos pruriens</name>
    <dbReference type="NCBI Taxonomy" id="157652"/>
    <lineage>
        <taxon>Eukaryota</taxon>
        <taxon>Viridiplantae</taxon>
        <taxon>Streptophyta</taxon>
        <taxon>Embryophyta</taxon>
        <taxon>Tracheophyta</taxon>
        <taxon>Spermatophyta</taxon>
        <taxon>Magnoliopsida</taxon>
        <taxon>eudicotyledons</taxon>
        <taxon>Gunneridae</taxon>
        <taxon>Pentapetalae</taxon>
        <taxon>rosids</taxon>
        <taxon>fabids</taxon>
        <taxon>Fabales</taxon>
        <taxon>Fabaceae</taxon>
        <taxon>Papilionoideae</taxon>
        <taxon>50 kb inversion clade</taxon>
        <taxon>NPAAA clade</taxon>
        <taxon>indigoferoid/millettioid clade</taxon>
        <taxon>Phaseoleae</taxon>
        <taxon>Mucuna</taxon>
    </lineage>
</organism>
<accession>A0A371HVS7</accession>
<protein>
    <submittedName>
        <fullName evidence="1">Uncharacterized protein</fullName>
    </submittedName>
</protein>
<name>A0A371HVS7_MUCPR</name>
<dbReference type="Proteomes" id="UP000257109">
    <property type="component" value="Unassembled WGS sequence"/>
</dbReference>
<reference evidence="1" key="1">
    <citation type="submission" date="2018-05" db="EMBL/GenBank/DDBJ databases">
        <title>Draft genome of Mucuna pruriens seed.</title>
        <authorList>
            <person name="Nnadi N.E."/>
            <person name="Vos R."/>
            <person name="Hasami M.H."/>
            <person name="Devisetty U.K."/>
            <person name="Aguiy J.C."/>
        </authorList>
    </citation>
    <scope>NUCLEOTIDE SEQUENCE [LARGE SCALE GENOMIC DNA]</scope>
    <source>
        <strain evidence="1">JCA_2017</strain>
    </source>
</reference>
<evidence type="ECO:0000313" key="2">
    <source>
        <dbReference type="Proteomes" id="UP000257109"/>
    </source>
</evidence>
<feature type="non-terminal residue" evidence="1">
    <location>
        <position position="1"/>
    </location>
</feature>